<dbReference type="OrthoDB" id="1053178at2759"/>
<proteinExistence type="predicted"/>
<comment type="caution">
    <text evidence="12">The sequence shown here is derived from an EMBL/GenBank/DDBJ whole genome shotgun (WGS) entry which is preliminary data.</text>
</comment>
<feature type="transmembrane region" description="Helical" evidence="11">
    <location>
        <begin position="271"/>
        <end position="293"/>
    </location>
</feature>
<dbReference type="Pfam" id="PF00560">
    <property type="entry name" value="LRR_1"/>
    <property type="match status" value="2"/>
</dbReference>
<dbReference type="AlphaFoldDB" id="A0A9N8DG30"/>
<reference evidence="12" key="1">
    <citation type="submission" date="2020-06" db="EMBL/GenBank/DDBJ databases">
        <authorList>
            <consortium name="Plant Systems Biology data submission"/>
        </authorList>
    </citation>
    <scope>NUCLEOTIDE SEQUENCE</scope>
    <source>
        <strain evidence="12">D6</strain>
    </source>
</reference>
<keyword evidence="13" id="KW-1185">Reference proteome</keyword>
<keyword evidence="3 11" id="KW-0812">Transmembrane</keyword>
<dbReference type="PANTHER" id="PTHR48052">
    <property type="entry name" value="UNNAMED PRODUCT"/>
    <property type="match status" value="1"/>
</dbReference>
<dbReference type="EMBL" id="CAICTM010000126">
    <property type="protein sequence ID" value="CAB9502102.1"/>
    <property type="molecule type" value="Genomic_DNA"/>
</dbReference>
<feature type="compositionally biased region" description="Polar residues" evidence="10">
    <location>
        <begin position="182"/>
        <end position="192"/>
    </location>
</feature>
<evidence type="ECO:0000256" key="7">
    <source>
        <dbReference type="ARBA" id="ARBA00023170"/>
    </source>
</evidence>
<dbReference type="PANTHER" id="PTHR48052:SF8">
    <property type="entry name" value="LRR RECEPTOR-LIKE SERINE_THREONINE-PROTEIN KINASE FLS2"/>
    <property type="match status" value="1"/>
</dbReference>
<feature type="region of interest" description="Disordered" evidence="10">
    <location>
        <begin position="132"/>
        <end position="153"/>
    </location>
</feature>
<keyword evidence="2" id="KW-1003">Cell membrane</keyword>
<sequence length="623" mass="68046">MASSAANNDKLSKKQQAYYDPVLALLIDDEESENEDRNDGFADEGDNIDVPSPPADADGSTTAVQDHVDKEDKELAVAKMECSLGSKKDTPGAEGTAMSATTAGNKQADAAAIAKIRAITEAQDDAFARKCRQIPGNNANPNPTTNNQSTNNTYVSIMPGAIAVDGINASAARRRERDQDITQDSTTLTAQESQEEGRSSELRAALNPRPSARISASAALHASLVYSNEYYNNEEDGIPDLEDLEEALDVVRMSHPNGRKNGNDSVTTNRWLLLGLTILVFAAIMAVVLGLILGNNSTDTTPTETQTRAPTANDISAQAIIVYPPYDETLPVATLKAIQDPSSPLYHGNAWMMNDPNLDSYPLWRKHQRFSMVTQYYGAAGDDWFRKDDWLSYDVSECAWYTSKNPNNPWTCDEEGHFVTLDLHSNNLEGILPPGLLFEWLEYIDMSNNQLHGTLPAMFDFSPVQVLMVHNNSFRGPLIGNLNHVPETLRILRLDGNQLESQFLGYMSAVAPNIEVLNISSNRFGGSMAQWKSISNLRYLGLADNDYVGALPTELGLVTTLQEIDLSGNAQVTGSVPSELGQLDRLQMLDISGTALTGAIPKALCFDFLTIRANCSLLQCCQR</sequence>
<dbReference type="GO" id="GO:0005886">
    <property type="term" value="C:plasma membrane"/>
    <property type="evidence" value="ECO:0007669"/>
    <property type="project" value="UniProtKB-SubCell"/>
</dbReference>
<keyword evidence="4" id="KW-0732">Signal</keyword>
<feature type="region of interest" description="Disordered" evidence="10">
    <location>
        <begin position="25"/>
        <end position="67"/>
    </location>
</feature>
<evidence type="ECO:0000256" key="8">
    <source>
        <dbReference type="ARBA" id="ARBA00023180"/>
    </source>
</evidence>
<dbReference type="InterPro" id="IPR001611">
    <property type="entry name" value="Leu-rich_rpt"/>
</dbReference>
<evidence type="ECO:0000256" key="4">
    <source>
        <dbReference type="ARBA" id="ARBA00022729"/>
    </source>
</evidence>
<evidence type="ECO:0000256" key="1">
    <source>
        <dbReference type="ARBA" id="ARBA00004236"/>
    </source>
</evidence>
<feature type="region of interest" description="Disordered" evidence="10">
    <location>
        <begin position="170"/>
        <end position="204"/>
    </location>
</feature>
<feature type="compositionally biased region" description="Low complexity" evidence="10">
    <location>
        <begin position="135"/>
        <end position="153"/>
    </location>
</feature>
<evidence type="ECO:0000313" key="12">
    <source>
        <dbReference type="EMBL" id="CAB9502102.1"/>
    </source>
</evidence>
<name>A0A9N8DG30_9STRA</name>
<protein>
    <submittedName>
        <fullName evidence="12">Leucine Rich Repeat</fullName>
    </submittedName>
</protein>
<dbReference type="Proteomes" id="UP001153069">
    <property type="component" value="Unassembled WGS sequence"/>
</dbReference>
<keyword evidence="8" id="KW-0325">Glycoprotein</keyword>
<dbReference type="GO" id="GO:0012505">
    <property type="term" value="C:endomembrane system"/>
    <property type="evidence" value="ECO:0007669"/>
    <property type="project" value="UniProtKB-SubCell"/>
</dbReference>
<accession>A0A9N8DG30</accession>
<gene>
    <name evidence="12" type="ORF">SEMRO_127_G060940.1</name>
</gene>
<evidence type="ECO:0000256" key="11">
    <source>
        <dbReference type="SAM" id="Phobius"/>
    </source>
</evidence>
<dbReference type="Gene3D" id="3.80.10.10">
    <property type="entry name" value="Ribonuclease Inhibitor"/>
    <property type="match status" value="1"/>
</dbReference>
<dbReference type="SUPFAM" id="SSF52058">
    <property type="entry name" value="L domain-like"/>
    <property type="match status" value="1"/>
</dbReference>
<organism evidence="12 13">
    <name type="scientific">Seminavis robusta</name>
    <dbReference type="NCBI Taxonomy" id="568900"/>
    <lineage>
        <taxon>Eukaryota</taxon>
        <taxon>Sar</taxon>
        <taxon>Stramenopiles</taxon>
        <taxon>Ochrophyta</taxon>
        <taxon>Bacillariophyta</taxon>
        <taxon>Bacillariophyceae</taxon>
        <taxon>Bacillariophycidae</taxon>
        <taxon>Naviculales</taxon>
        <taxon>Naviculaceae</taxon>
        <taxon>Seminavis</taxon>
    </lineage>
</organism>
<evidence type="ECO:0000256" key="6">
    <source>
        <dbReference type="ARBA" id="ARBA00023136"/>
    </source>
</evidence>
<evidence type="ECO:0000313" key="13">
    <source>
        <dbReference type="Proteomes" id="UP001153069"/>
    </source>
</evidence>
<comment type="subcellular location">
    <subcellularLocation>
        <location evidence="1">Cell membrane</location>
    </subcellularLocation>
    <subcellularLocation>
        <location evidence="9">Endomembrane system</location>
        <topology evidence="9">Single-pass membrane protein</topology>
    </subcellularLocation>
</comment>
<evidence type="ECO:0000256" key="9">
    <source>
        <dbReference type="ARBA" id="ARBA00037847"/>
    </source>
</evidence>
<dbReference type="InterPro" id="IPR032675">
    <property type="entry name" value="LRR_dom_sf"/>
</dbReference>
<keyword evidence="5 11" id="KW-1133">Transmembrane helix</keyword>
<evidence type="ECO:0000256" key="2">
    <source>
        <dbReference type="ARBA" id="ARBA00022475"/>
    </source>
</evidence>
<evidence type="ECO:0000256" key="5">
    <source>
        <dbReference type="ARBA" id="ARBA00022989"/>
    </source>
</evidence>
<keyword evidence="6 11" id="KW-0472">Membrane</keyword>
<evidence type="ECO:0000256" key="10">
    <source>
        <dbReference type="SAM" id="MobiDB-lite"/>
    </source>
</evidence>
<evidence type="ECO:0000256" key="3">
    <source>
        <dbReference type="ARBA" id="ARBA00022692"/>
    </source>
</evidence>
<keyword evidence="7" id="KW-0675">Receptor</keyword>